<keyword evidence="1 4" id="KW-0413">Isomerase</keyword>
<dbReference type="Gene3D" id="3.20.20.150">
    <property type="entry name" value="Divalent-metal-dependent TIM barrel enzymes"/>
    <property type="match status" value="1"/>
</dbReference>
<name>A0A9D1IB12_9CLOT</name>
<dbReference type="GO" id="GO:0019852">
    <property type="term" value="P:L-ascorbic acid metabolic process"/>
    <property type="evidence" value="ECO:0007669"/>
    <property type="project" value="TreeGrafter"/>
</dbReference>
<dbReference type="PANTHER" id="PTHR43489:SF1">
    <property type="entry name" value="L-RIBULOSE-5-PHOSPHATE 3-EPIMERASE SGBU-RELATED"/>
    <property type="match status" value="1"/>
</dbReference>
<dbReference type="InterPro" id="IPR013022">
    <property type="entry name" value="Xyl_isomerase-like_TIM-brl"/>
</dbReference>
<dbReference type="GO" id="GO:0016861">
    <property type="term" value="F:intramolecular oxidoreductase activity, interconverting aldoses and ketoses"/>
    <property type="evidence" value="ECO:0007669"/>
    <property type="project" value="InterPro"/>
</dbReference>
<reference evidence="4" key="1">
    <citation type="submission" date="2020-10" db="EMBL/GenBank/DDBJ databases">
        <authorList>
            <person name="Gilroy R."/>
        </authorList>
    </citation>
    <scope>NUCLEOTIDE SEQUENCE</scope>
    <source>
        <strain evidence="4">CHK195-4489</strain>
    </source>
</reference>
<dbReference type="Proteomes" id="UP000824089">
    <property type="component" value="Unassembled WGS sequence"/>
</dbReference>
<evidence type="ECO:0000259" key="3">
    <source>
        <dbReference type="Pfam" id="PF01261"/>
    </source>
</evidence>
<dbReference type="NCBIfam" id="TIGR00542">
    <property type="entry name" value="hxl6Piso_put"/>
    <property type="match status" value="1"/>
</dbReference>
<evidence type="ECO:0000256" key="2">
    <source>
        <dbReference type="NCBIfam" id="TIGR00542"/>
    </source>
</evidence>
<evidence type="ECO:0000256" key="1">
    <source>
        <dbReference type="ARBA" id="ARBA00023235"/>
    </source>
</evidence>
<dbReference type="PANTHER" id="PTHR43489">
    <property type="entry name" value="ISOMERASE"/>
    <property type="match status" value="1"/>
</dbReference>
<feature type="domain" description="Xylose isomerase-like TIM barrel" evidence="3">
    <location>
        <begin position="25"/>
        <end position="264"/>
    </location>
</feature>
<dbReference type="InterPro" id="IPR036237">
    <property type="entry name" value="Xyl_isomerase-like_sf"/>
</dbReference>
<dbReference type="SUPFAM" id="SSF51658">
    <property type="entry name" value="Xylose isomerase-like"/>
    <property type="match status" value="1"/>
</dbReference>
<comment type="caution">
    <text evidence="4">The sequence shown here is derived from an EMBL/GenBank/DDBJ whole genome shotgun (WGS) entry which is preliminary data.</text>
</comment>
<dbReference type="EMBL" id="DVMM01000210">
    <property type="protein sequence ID" value="HIU30498.1"/>
    <property type="molecule type" value="Genomic_DNA"/>
</dbReference>
<organism evidence="4 5">
    <name type="scientific">Candidatus Egerieisoma faecipullorum</name>
    <dbReference type="NCBI Taxonomy" id="2840963"/>
    <lineage>
        <taxon>Bacteria</taxon>
        <taxon>Bacillati</taxon>
        <taxon>Bacillota</taxon>
        <taxon>Clostridia</taxon>
        <taxon>Eubacteriales</taxon>
        <taxon>Clostridiaceae</taxon>
        <taxon>Clostridiaceae incertae sedis</taxon>
        <taxon>Candidatus Egerieisoma</taxon>
    </lineage>
</organism>
<evidence type="ECO:0000313" key="5">
    <source>
        <dbReference type="Proteomes" id="UP000824089"/>
    </source>
</evidence>
<proteinExistence type="predicted"/>
<evidence type="ECO:0000313" key="4">
    <source>
        <dbReference type="EMBL" id="HIU30498.1"/>
    </source>
</evidence>
<sequence>MKPYQLGLYEKAMPEAWSWPHKMSAAGQLGFDFIEMSIDETQERQLRLEWSKAQRREFAAWSRQELNVSSICLSAHRKYPIGSHFREIREKGMQIMERAIALAYDLGIRIIQLAGYDVYYNETSDAETKKYFTENLFRSARMAASCGVILGLETMENDFMNTVEKAMEYVSEIDSPYLGVYPDTGNISNAVADVPGDLRRGAGHLFSAHLKETKPGIYRNLFFGEGNVDFPGIADALFDLGVLRFTAEFWCLPDRDAEQELRSAYAFLSGILRRSAESHI</sequence>
<gene>
    <name evidence="4" type="ORF">IAD50_09425</name>
</gene>
<protein>
    <recommendedName>
        <fullName evidence="2">L-ribulose-5-phosphate 3-epimerase</fullName>
    </recommendedName>
</protein>
<reference evidence="4" key="2">
    <citation type="journal article" date="2021" name="PeerJ">
        <title>Extensive microbial diversity within the chicken gut microbiome revealed by metagenomics and culture.</title>
        <authorList>
            <person name="Gilroy R."/>
            <person name="Ravi A."/>
            <person name="Getino M."/>
            <person name="Pursley I."/>
            <person name="Horton D.L."/>
            <person name="Alikhan N.F."/>
            <person name="Baker D."/>
            <person name="Gharbi K."/>
            <person name="Hall N."/>
            <person name="Watson M."/>
            <person name="Adriaenssens E.M."/>
            <person name="Foster-Nyarko E."/>
            <person name="Jarju S."/>
            <person name="Secka A."/>
            <person name="Antonio M."/>
            <person name="Oren A."/>
            <person name="Chaudhuri R.R."/>
            <person name="La Ragione R."/>
            <person name="Hildebrand F."/>
            <person name="Pallen M.J."/>
        </authorList>
    </citation>
    <scope>NUCLEOTIDE SEQUENCE</scope>
    <source>
        <strain evidence="4">CHK195-4489</strain>
    </source>
</reference>
<dbReference type="Pfam" id="PF01261">
    <property type="entry name" value="AP_endonuc_2"/>
    <property type="match status" value="1"/>
</dbReference>
<dbReference type="NCBIfam" id="NF009689">
    <property type="entry name" value="PRK13210.1"/>
    <property type="match status" value="1"/>
</dbReference>
<dbReference type="InterPro" id="IPR050417">
    <property type="entry name" value="Sugar_Epim/Isomerase"/>
</dbReference>
<dbReference type="GO" id="GO:0034015">
    <property type="term" value="F:L-ribulose-5-phosphate 3-epimerase activity"/>
    <property type="evidence" value="ECO:0007669"/>
    <property type="project" value="TreeGrafter"/>
</dbReference>
<accession>A0A9D1IB12</accession>
<dbReference type="AlphaFoldDB" id="A0A9D1IB12"/>
<dbReference type="InterPro" id="IPR004560">
    <property type="entry name" value="L-Ru-5P_3-Epase"/>
</dbReference>